<proteinExistence type="predicted"/>
<protein>
    <submittedName>
        <fullName evidence="2">Uncharacterized protein</fullName>
    </submittedName>
</protein>
<name>A0A0G4F9W8_VITBC</name>
<feature type="signal peptide" evidence="1">
    <location>
        <begin position="1"/>
        <end position="23"/>
    </location>
</feature>
<accession>A0A0G4F9W8</accession>
<dbReference type="AlphaFoldDB" id="A0A0G4F9W8"/>
<sequence length="298" mass="34158">MTAIRLASLVALVLSAASASATAMPPRDGIRMSDARNHYTNSHITILFEYYLVFTIQSLNDSITVEEEVRFNNRTADNPLRVRPVRHYVNTILDKLDKWVEILRDGNKHQGDDINELVYTVLTTQFVLTEQFRQDKAVFAEVGKVQERFSFWLTYIMPTLLDRLNLLPLPDDLHHMDIDTPPHNHAHHHRSHHNAMRPSEMRARCQYAARQAHEVWLRLLGDYLADSTISEDEPEEPVGFFNLYKYANKTQLVGYLGSLMESPVLVAEEDGRRAAIERLKAIQNQVHLHPGEAPSTPT</sequence>
<dbReference type="EMBL" id="CDMY01000394">
    <property type="protein sequence ID" value="CEM09165.1"/>
    <property type="molecule type" value="Genomic_DNA"/>
</dbReference>
<keyword evidence="3" id="KW-1185">Reference proteome</keyword>
<dbReference type="Proteomes" id="UP000041254">
    <property type="component" value="Unassembled WGS sequence"/>
</dbReference>
<feature type="chain" id="PRO_5005188955" evidence="1">
    <location>
        <begin position="24"/>
        <end position="298"/>
    </location>
</feature>
<evidence type="ECO:0000313" key="2">
    <source>
        <dbReference type="EMBL" id="CEM09165.1"/>
    </source>
</evidence>
<evidence type="ECO:0000256" key="1">
    <source>
        <dbReference type="SAM" id="SignalP"/>
    </source>
</evidence>
<gene>
    <name evidence="2" type="ORF">Vbra_21266</name>
</gene>
<reference evidence="2 3" key="1">
    <citation type="submission" date="2014-11" db="EMBL/GenBank/DDBJ databases">
        <authorList>
            <person name="Zhu J."/>
            <person name="Qi W."/>
            <person name="Song R."/>
        </authorList>
    </citation>
    <scope>NUCLEOTIDE SEQUENCE [LARGE SCALE GENOMIC DNA]</scope>
</reference>
<dbReference type="InParanoid" id="A0A0G4F9W8"/>
<keyword evidence="1" id="KW-0732">Signal</keyword>
<organism evidence="2 3">
    <name type="scientific">Vitrella brassicaformis (strain CCMP3155)</name>
    <dbReference type="NCBI Taxonomy" id="1169540"/>
    <lineage>
        <taxon>Eukaryota</taxon>
        <taxon>Sar</taxon>
        <taxon>Alveolata</taxon>
        <taxon>Colpodellida</taxon>
        <taxon>Vitrellaceae</taxon>
        <taxon>Vitrella</taxon>
    </lineage>
</organism>
<dbReference type="VEuPathDB" id="CryptoDB:Vbra_21266"/>
<evidence type="ECO:0000313" key="3">
    <source>
        <dbReference type="Proteomes" id="UP000041254"/>
    </source>
</evidence>